<dbReference type="CDD" id="cd00156">
    <property type="entry name" value="REC"/>
    <property type="match status" value="1"/>
</dbReference>
<keyword evidence="4" id="KW-0902">Two-component regulatory system</keyword>
<dbReference type="PANTHER" id="PTHR45339">
    <property type="entry name" value="HYBRID SIGNAL TRANSDUCTION HISTIDINE KINASE J"/>
    <property type="match status" value="1"/>
</dbReference>
<dbReference type="PROSITE" id="PS50110">
    <property type="entry name" value="RESPONSE_REGULATORY"/>
    <property type="match status" value="2"/>
</dbReference>
<dbReference type="InterPro" id="IPR004358">
    <property type="entry name" value="Sig_transdc_His_kin-like_C"/>
</dbReference>
<dbReference type="InterPro" id="IPR011006">
    <property type="entry name" value="CheY-like_superfamily"/>
</dbReference>
<keyword evidence="3 5" id="KW-0597">Phosphoprotein</keyword>
<dbReference type="InterPro" id="IPR036097">
    <property type="entry name" value="HisK_dim/P_sf"/>
</dbReference>
<dbReference type="Gene3D" id="1.10.287.130">
    <property type="match status" value="1"/>
</dbReference>
<accession>A0ABU9BB29</accession>
<dbReference type="Gene3D" id="3.30.450.20">
    <property type="entry name" value="PAS domain"/>
    <property type="match status" value="1"/>
</dbReference>
<feature type="region of interest" description="Disordered" evidence="6">
    <location>
        <begin position="1"/>
        <end position="26"/>
    </location>
</feature>
<dbReference type="InterPro" id="IPR005467">
    <property type="entry name" value="His_kinase_dom"/>
</dbReference>
<feature type="domain" description="Response regulatory" evidence="8">
    <location>
        <begin position="31"/>
        <end position="146"/>
    </location>
</feature>
<evidence type="ECO:0000256" key="2">
    <source>
        <dbReference type="ARBA" id="ARBA00012438"/>
    </source>
</evidence>
<dbReference type="CDD" id="cd00082">
    <property type="entry name" value="HisKA"/>
    <property type="match status" value="1"/>
</dbReference>
<feature type="domain" description="Response regulatory" evidence="8">
    <location>
        <begin position="638"/>
        <end position="754"/>
    </location>
</feature>
<evidence type="ECO:0000256" key="3">
    <source>
        <dbReference type="ARBA" id="ARBA00022553"/>
    </source>
</evidence>
<feature type="compositionally biased region" description="Low complexity" evidence="6">
    <location>
        <begin position="1"/>
        <end position="12"/>
    </location>
</feature>
<comment type="catalytic activity">
    <reaction evidence="1">
        <text>ATP + protein L-histidine = ADP + protein N-phospho-L-histidine.</text>
        <dbReference type="EC" id="2.7.13.3"/>
    </reaction>
</comment>
<reference evidence="9 10" key="1">
    <citation type="submission" date="2024-04" db="EMBL/GenBank/DDBJ databases">
        <title>Novel species of the genus Ideonella isolated from streams.</title>
        <authorList>
            <person name="Lu H."/>
        </authorList>
    </citation>
    <scope>NUCLEOTIDE SEQUENCE [LARGE SCALE GENOMIC DNA]</scope>
    <source>
        <strain evidence="9 10">BYS139W</strain>
    </source>
</reference>
<dbReference type="Pfam" id="PF00072">
    <property type="entry name" value="Response_reg"/>
    <property type="match status" value="2"/>
</dbReference>
<dbReference type="Proteomes" id="UP001368500">
    <property type="component" value="Unassembled WGS sequence"/>
</dbReference>
<dbReference type="SMART" id="SM00448">
    <property type="entry name" value="REC"/>
    <property type="match status" value="2"/>
</dbReference>
<evidence type="ECO:0000256" key="4">
    <source>
        <dbReference type="ARBA" id="ARBA00023012"/>
    </source>
</evidence>
<evidence type="ECO:0000256" key="6">
    <source>
        <dbReference type="SAM" id="MobiDB-lite"/>
    </source>
</evidence>
<dbReference type="Pfam" id="PF02518">
    <property type="entry name" value="HATPase_c"/>
    <property type="match status" value="1"/>
</dbReference>
<dbReference type="InterPro" id="IPR036890">
    <property type="entry name" value="HATPase_C_sf"/>
</dbReference>
<dbReference type="SUPFAM" id="SSF55874">
    <property type="entry name" value="ATPase domain of HSP90 chaperone/DNA topoisomerase II/histidine kinase"/>
    <property type="match status" value="1"/>
</dbReference>
<feature type="domain" description="Histidine kinase" evidence="7">
    <location>
        <begin position="341"/>
        <end position="563"/>
    </location>
</feature>
<dbReference type="PRINTS" id="PR00344">
    <property type="entry name" value="BCTRLSENSOR"/>
</dbReference>
<dbReference type="RefSeq" id="WP_341374761.1">
    <property type="nucleotide sequence ID" value="NZ_JBBUTF010000012.1"/>
</dbReference>
<feature type="modified residue" description="4-aspartylphosphate" evidence="5">
    <location>
        <position position="81"/>
    </location>
</feature>
<dbReference type="SUPFAM" id="SSF55785">
    <property type="entry name" value="PYP-like sensor domain (PAS domain)"/>
    <property type="match status" value="1"/>
</dbReference>
<dbReference type="SMART" id="SM00388">
    <property type="entry name" value="HisKA"/>
    <property type="match status" value="1"/>
</dbReference>
<dbReference type="InterPro" id="IPR035965">
    <property type="entry name" value="PAS-like_dom_sf"/>
</dbReference>
<gene>
    <name evidence="9" type="ORF">AACH11_13475</name>
</gene>
<evidence type="ECO:0000259" key="8">
    <source>
        <dbReference type="PROSITE" id="PS50110"/>
    </source>
</evidence>
<feature type="compositionally biased region" description="Pro residues" evidence="6">
    <location>
        <begin position="569"/>
        <end position="581"/>
    </location>
</feature>
<proteinExistence type="predicted"/>
<dbReference type="CDD" id="cd17546">
    <property type="entry name" value="REC_hyHK_CKI1_RcsC-like"/>
    <property type="match status" value="1"/>
</dbReference>
<feature type="modified residue" description="4-aspartylphosphate" evidence="5">
    <location>
        <position position="687"/>
    </location>
</feature>
<dbReference type="EC" id="2.7.13.3" evidence="2"/>
<name>A0ABU9BB29_9BURK</name>
<dbReference type="EMBL" id="JBBUTF010000012">
    <property type="protein sequence ID" value="MEK8026976.1"/>
    <property type="molecule type" value="Genomic_DNA"/>
</dbReference>
<dbReference type="Gene3D" id="3.30.565.10">
    <property type="entry name" value="Histidine kinase-like ATPase, C-terminal domain"/>
    <property type="match status" value="1"/>
</dbReference>
<evidence type="ECO:0000259" key="7">
    <source>
        <dbReference type="PROSITE" id="PS50109"/>
    </source>
</evidence>
<evidence type="ECO:0000256" key="1">
    <source>
        <dbReference type="ARBA" id="ARBA00000085"/>
    </source>
</evidence>
<organism evidence="9 10">
    <name type="scientific">Pseudaquabacterium rugosum</name>
    <dbReference type="NCBI Taxonomy" id="2984194"/>
    <lineage>
        <taxon>Bacteria</taxon>
        <taxon>Pseudomonadati</taxon>
        <taxon>Pseudomonadota</taxon>
        <taxon>Betaproteobacteria</taxon>
        <taxon>Burkholderiales</taxon>
        <taxon>Sphaerotilaceae</taxon>
        <taxon>Pseudaquabacterium</taxon>
    </lineage>
</organism>
<evidence type="ECO:0000313" key="9">
    <source>
        <dbReference type="EMBL" id="MEK8026976.1"/>
    </source>
</evidence>
<feature type="region of interest" description="Disordered" evidence="6">
    <location>
        <begin position="568"/>
        <end position="601"/>
    </location>
</feature>
<comment type="caution">
    <text evidence="9">The sequence shown here is derived from an EMBL/GenBank/DDBJ whole genome shotgun (WGS) entry which is preliminary data.</text>
</comment>
<keyword evidence="10" id="KW-1185">Reference proteome</keyword>
<dbReference type="PROSITE" id="PS50109">
    <property type="entry name" value="HIS_KIN"/>
    <property type="match status" value="1"/>
</dbReference>
<dbReference type="InterPro" id="IPR003661">
    <property type="entry name" value="HisK_dim/P_dom"/>
</dbReference>
<feature type="compositionally biased region" description="Pro residues" evidence="6">
    <location>
        <begin position="13"/>
        <end position="26"/>
    </location>
</feature>
<dbReference type="Pfam" id="PF00512">
    <property type="entry name" value="HisKA"/>
    <property type="match status" value="1"/>
</dbReference>
<sequence length="759" mass="81504">MIRSTDPSAADPAPSPSPTQTTPPPAAQAARVLLIEDLDSDYQLLVRHLRRHGLGAHCRQACRPEEIAAALAEPWDLVLTDHALPGLDVDELLAHVRRALPEVPLILVSGTIGEERAVDLLHRGVSDFVFKDRLGRLVPAIERCLRERDRHRAAAADARALADSEAYNRTLVGSLADGLFVAQDGRFVHVNPALPALLGRPAEGFLALDFAEVVEPGSRTAWEACVGGGARAVPHVPAAGAARPALPDPDPEPDPVPAPAAACAEIALRHADGSRIWVDLRATHFPHHGRDAVLGLVRDTTAARAMLAELQRHRDHLETLVAERTARAEAASRAKSAFLANISHEIRTPLNAITGMVHLLGAELQAPAQRARLATVDSAARHLLALIDDVLDISKIESGKLELEQIDFALDEVIERACALVEQRARDKALLFEVDNRAPGLQLRGDPTRLAQLLLNLLINAVKFTERGHVRLHIEQQGTAAGTGHVILRLSVADSGIGIDPQRLDSLFDTFAQADSSTTRRYGGSGLGLAICRHLVERMDGRIDVHSQPGQGSRFDCTLRLAPACAPAAPAPRHTPWPDTPPLGTRAPGPAAPAWPDSALGGFDAPPSAWSDLSADTPRLLPPGDDVDWLRRHGRGKRVLLAEDNPINQTVACELLRRAGLEVAVADDGVQALRQASQPGWDLILMDVQMPHLDGLQVVRALRRLPGGAAVPVIAMTANAFAEDREACLAAGMNDHLSKPVAPQRLYALLRRWLQTGGG</sequence>
<evidence type="ECO:0000313" key="10">
    <source>
        <dbReference type="Proteomes" id="UP001368500"/>
    </source>
</evidence>
<evidence type="ECO:0000256" key="5">
    <source>
        <dbReference type="PROSITE-ProRule" id="PRU00169"/>
    </source>
</evidence>
<dbReference type="CDD" id="cd16922">
    <property type="entry name" value="HATPase_EvgS-ArcB-TorS-like"/>
    <property type="match status" value="1"/>
</dbReference>
<dbReference type="Gene3D" id="3.40.50.2300">
    <property type="match status" value="2"/>
</dbReference>
<dbReference type="SMART" id="SM00387">
    <property type="entry name" value="HATPase_c"/>
    <property type="match status" value="1"/>
</dbReference>
<dbReference type="SUPFAM" id="SSF47384">
    <property type="entry name" value="Homodimeric domain of signal transducing histidine kinase"/>
    <property type="match status" value="1"/>
</dbReference>
<dbReference type="SUPFAM" id="SSF52172">
    <property type="entry name" value="CheY-like"/>
    <property type="match status" value="2"/>
</dbReference>
<dbReference type="InterPro" id="IPR001789">
    <property type="entry name" value="Sig_transdc_resp-reg_receiver"/>
</dbReference>
<dbReference type="InterPro" id="IPR003594">
    <property type="entry name" value="HATPase_dom"/>
</dbReference>
<dbReference type="PANTHER" id="PTHR45339:SF1">
    <property type="entry name" value="HYBRID SIGNAL TRANSDUCTION HISTIDINE KINASE J"/>
    <property type="match status" value="1"/>
</dbReference>
<protein>
    <recommendedName>
        <fullName evidence="2">histidine kinase</fullName>
        <ecNumber evidence="2">2.7.13.3</ecNumber>
    </recommendedName>
</protein>